<dbReference type="EMBL" id="SNRY01000952">
    <property type="protein sequence ID" value="KAA6334868.1"/>
    <property type="molecule type" value="Genomic_DNA"/>
</dbReference>
<organism evidence="2">
    <name type="scientific">termite gut metagenome</name>
    <dbReference type="NCBI Taxonomy" id="433724"/>
    <lineage>
        <taxon>unclassified sequences</taxon>
        <taxon>metagenomes</taxon>
        <taxon>organismal metagenomes</taxon>
    </lineage>
</organism>
<evidence type="ECO:0000313" key="2">
    <source>
        <dbReference type="EMBL" id="KAA6334868.1"/>
    </source>
</evidence>
<reference evidence="2" key="1">
    <citation type="submission" date="2019-03" db="EMBL/GenBank/DDBJ databases">
        <title>Single cell metagenomics reveals metabolic interactions within the superorganism composed of flagellate Streblomastix strix and complex community of Bacteroidetes bacteria on its surface.</title>
        <authorList>
            <person name="Treitli S.C."/>
            <person name="Kolisko M."/>
            <person name="Husnik F."/>
            <person name="Keeling P."/>
            <person name="Hampl V."/>
        </authorList>
    </citation>
    <scope>NUCLEOTIDE SEQUENCE</scope>
    <source>
        <strain evidence="2">STM</strain>
    </source>
</reference>
<gene>
    <name evidence="2" type="ORF">EZS27_016858</name>
</gene>
<protein>
    <recommendedName>
        <fullName evidence="1">Fibrobacter succinogenes major paralogous domain-containing protein</fullName>
    </recommendedName>
</protein>
<comment type="caution">
    <text evidence="2">The sequence shown here is derived from an EMBL/GenBank/DDBJ whole genome shotgun (WGS) entry which is preliminary data.</text>
</comment>
<proteinExistence type="predicted"/>
<name>A0A5J4RMI2_9ZZZZ</name>
<evidence type="ECO:0000259" key="1">
    <source>
        <dbReference type="Pfam" id="PF09603"/>
    </source>
</evidence>
<dbReference type="InterPro" id="IPR011871">
    <property type="entry name" value="Fib_succ_major"/>
</dbReference>
<dbReference type="Pfam" id="PF09603">
    <property type="entry name" value="Fib_succ_major"/>
    <property type="match status" value="1"/>
</dbReference>
<dbReference type="AlphaFoldDB" id="A0A5J4RMI2"/>
<feature type="domain" description="Fibrobacter succinogenes major paralogous" evidence="1">
    <location>
        <begin position="430"/>
        <end position="680"/>
    </location>
</feature>
<dbReference type="NCBIfam" id="TIGR02145">
    <property type="entry name" value="Fib_succ_major"/>
    <property type="match status" value="1"/>
</dbReference>
<sequence length="683" mass="71029">MGVAAVLSIAGVSSQVRMGGLEPPYKTAVLDLNVSNTTNNAPWGLALPRVALVDMNTPLLPAAGHFHGLLVYNTATNTAVTPGLYYNTGTRWVRIGPDTVSLASGTENGTIQLTVNAAVTDNIKVKDLNSAAYKDATAFLASPEASASGKALLGPATQGGLPAAKGITPVLSLTDDLITSGGVYGNTVSDLIPGPENGRFSVIRGATPTSFTVPGFELSPPHQVLATAAASGGASTPSLRQLALADIPGGLGAANIAEGAIHAIHLADEVPTAKLADGAVTGDKIANSSIGPDQLVDRAVTTDKIADSSVTPVKFSFSVLPVSKGGTNASSVTPNGVIYASSTDQMASVAVTTPGQAVLTATSTAPTWKTILPLPSNPQAGQILQYTSNGWVTVEVPNPVVHKNPSSCGTVTDIDGNTYYTNDFGSAGKWMTENLKATHYEQSGHTQGTAIPLRTGTIGATDPVYSYPNNDSTLVSLGGLLYSWATIGSSSSEDQGQVVTNAADHLGWEEKQEAIYQGPCPLGWHVPSDYEWLLLEQHILEHPNSIALDDSLSISGTGGTNNLLIILRDFSQTGRNFRHASVMRSQDFVVTEGMPGATGKSAANGGFAALLVGGLDKDGGNTTSDPVSGAVEAGKYGRYAYFWTSSAYNSGDAYSRHMRQNSPWLARYNFSKANQYSIRCKEN</sequence>
<accession>A0A5J4RMI2</accession>